<dbReference type="PANTHER" id="PTHR46156">
    <property type="entry name" value="CCCH ZINGC FINGER"/>
    <property type="match status" value="1"/>
</dbReference>
<feature type="compositionally biased region" description="Basic and acidic residues" evidence="2">
    <location>
        <begin position="375"/>
        <end position="386"/>
    </location>
</feature>
<evidence type="ECO:0000313" key="5">
    <source>
        <dbReference type="Proteomes" id="UP000094043"/>
    </source>
</evidence>
<feature type="region of interest" description="Disordered" evidence="2">
    <location>
        <begin position="375"/>
        <end position="448"/>
    </location>
</feature>
<dbReference type="EMBL" id="CP143788">
    <property type="protein sequence ID" value="WVN89277.1"/>
    <property type="molecule type" value="Genomic_DNA"/>
</dbReference>
<evidence type="ECO:0000256" key="1">
    <source>
        <dbReference type="PROSITE-ProRule" id="PRU00723"/>
    </source>
</evidence>
<feature type="domain" description="C3H1-type" evidence="3">
    <location>
        <begin position="344"/>
        <end position="367"/>
    </location>
</feature>
<accession>A0AAJ8JVS2</accession>
<evidence type="ECO:0000256" key="2">
    <source>
        <dbReference type="SAM" id="MobiDB-lite"/>
    </source>
</evidence>
<dbReference type="PANTHER" id="PTHR46156:SF1">
    <property type="entry name" value="ZINC FINGER CCCH DOMAIN-CONTAINING PROTEIN 3"/>
    <property type="match status" value="1"/>
</dbReference>
<dbReference type="KEGG" id="cdep:91088708"/>
<keyword evidence="1" id="KW-0862">Zinc</keyword>
<dbReference type="Proteomes" id="UP000094043">
    <property type="component" value="Chromosome 5"/>
</dbReference>
<gene>
    <name evidence="4" type="ORF">L203_104498</name>
</gene>
<dbReference type="GO" id="GO:0008270">
    <property type="term" value="F:zinc ion binding"/>
    <property type="evidence" value="ECO:0007669"/>
    <property type="project" value="UniProtKB-KW"/>
</dbReference>
<dbReference type="RefSeq" id="XP_066069977.1">
    <property type="nucleotide sequence ID" value="XM_066213880.1"/>
</dbReference>
<feature type="zinc finger region" description="C3H1-type" evidence="1">
    <location>
        <begin position="344"/>
        <end position="367"/>
    </location>
</feature>
<dbReference type="PROSITE" id="PS50103">
    <property type="entry name" value="ZF_C3H1"/>
    <property type="match status" value="2"/>
</dbReference>
<keyword evidence="5" id="KW-1185">Reference proteome</keyword>
<feature type="compositionally biased region" description="Low complexity" evidence="2">
    <location>
        <begin position="41"/>
        <end position="50"/>
    </location>
</feature>
<feature type="zinc finger region" description="C3H1-type" evidence="1">
    <location>
        <begin position="259"/>
        <end position="286"/>
    </location>
</feature>
<feature type="domain" description="C3H1-type" evidence="3">
    <location>
        <begin position="259"/>
        <end position="286"/>
    </location>
</feature>
<dbReference type="AlphaFoldDB" id="A0AAJ8JVS2"/>
<keyword evidence="1" id="KW-0863">Zinc-finger</keyword>
<dbReference type="InterPro" id="IPR000571">
    <property type="entry name" value="Znf_CCCH"/>
</dbReference>
<reference evidence="4" key="1">
    <citation type="submission" date="2016-06" db="EMBL/GenBank/DDBJ databases">
        <authorList>
            <person name="Cuomo C."/>
            <person name="Litvintseva A."/>
            <person name="Heitman J."/>
            <person name="Chen Y."/>
            <person name="Sun S."/>
            <person name="Springer D."/>
            <person name="Dromer F."/>
            <person name="Young S."/>
            <person name="Zeng Q."/>
            <person name="Chapman S."/>
            <person name="Gujja S."/>
            <person name="Saif S."/>
            <person name="Birren B."/>
        </authorList>
    </citation>
    <scope>NUCLEOTIDE SEQUENCE</scope>
    <source>
        <strain evidence="4">CBS 7841</strain>
    </source>
</reference>
<feature type="compositionally biased region" description="Acidic residues" evidence="2">
    <location>
        <begin position="414"/>
        <end position="438"/>
    </location>
</feature>
<sequence length="448" mass="50099">MSSLTEAEKKKLQLQQEIARLSGAISRRAASTTSYKPYKAYSRGRSSGVVRGRGRGRGSYSLDLRSQNRAYPTTPVSSANTINPQHQLLTATINEQGELEDVGSSSAQPNLLRWAKNQRTGNKSLMTVEKWTELSNAQSGSSTVHFAKRPIKPKRPKLAVKAFPSLVPGGTPRVTINGVFFEFMPGGKGLKRSEDLPSPNPLEWYIDNRKVVKVLDINYKFQLNGELLPLKTATNRLCPSYTKTGRCHKAHICKYIHDPTRVAICSKFLQGRCELDSLCPLSHSPSAHNTPSCARFQLYTNCTFPGCPYPHVKVSSDAPICEDFAFIGWCDREEGSCTGLHSWDCPEFWSTGKCPRKDRCRFRHTLRAEKGRVLIQPKEESNDKKGKILTAPRGFEEQNEFIEFDQGSPGLLLSDEDEDNSAESNESEDEEESDEEYGENGQRGNQEL</sequence>
<dbReference type="Gene3D" id="4.10.1000.10">
    <property type="entry name" value="Zinc finger, CCCH-type"/>
    <property type="match status" value="2"/>
</dbReference>
<evidence type="ECO:0000259" key="3">
    <source>
        <dbReference type="PROSITE" id="PS50103"/>
    </source>
</evidence>
<evidence type="ECO:0000313" key="4">
    <source>
        <dbReference type="EMBL" id="WVN89277.1"/>
    </source>
</evidence>
<keyword evidence="1" id="KW-0479">Metal-binding</keyword>
<dbReference type="SMART" id="SM00356">
    <property type="entry name" value="ZnF_C3H1"/>
    <property type="match status" value="3"/>
</dbReference>
<proteinExistence type="predicted"/>
<dbReference type="GeneID" id="91088708"/>
<feature type="region of interest" description="Disordered" evidence="2">
    <location>
        <begin position="32"/>
        <end position="61"/>
    </location>
</feature>
<dbReference type="GO" id="GO:0005634">
    <property type="term" value="C:nucleus"/>
    <property type="evidence" value="ECO:0007669"/>
    <property type="project" value="TreeGrafter"/>
</dbReference>
<protein>
    <recommendedName>
        <fullName evidence="3">C3H1-type domain-containing protein</fullName>
    </recommendedName>
</protein>
<organism evidence="4 5">
    <name type="scientific">Cryptococcus depauperatus CBS 7841</name>
    <dbReference type="NCBI Taxonomy" id="1295531"/>
    <lineage>
        <taxon>Eukaryota</taxon>
        <taxon>Fungi</taxon>
        <taxon>Dikarya</taxon>
        <taxon>Basidiomycota</taxon>
        <taxon>Agaricomycotina</taxon>
        <taxon>Tremellomycetes</taxon>
        <taxon>Tremellales</taxon>
        <taxon>Cryptococcaceae</taxon>
        <taxon>Cryptococcus</taxon>
    </lineage>
</organism>
<name>A0AAJ8JVS2_9TREE</name>
<reference evidence="4" key="2">
    <citation type="journal article" date="2022" name="Elife">
        <title>Obligate sexual reproduction of a homothallic fungus closely related to the Cryptococcus pathogenic species complex.</title>
        <authorList>
            <person name="Passer A.R."/>
            <person name="Clancey S.A."/>
            <person name="Shea T."/>
            <person name="David-Palma M."/>
            <person name="Averette A.F."/>
            <person name="Boekhout T."/>
            <person name="Porcel B.M."/>
            <person name="Nowrousian M."/>
            <person name="Cuomo C.A."/>
            <person name="Sun S."/>
            <person name="Heitman J."/>
            <person name="Coelho M.A."/>
        </authorList>
    </citation>
    <scope>NUCLEOTIDE SEQUENCE</scope>
    <source>
        <strain evidence="4">CBS 7841</strain>
    </source>
</reference>
<reference evidence="4" key="3">
    <citation type="submission" date="2024-01" db="EMBL/GenBank/DDBJ databases">
        <authorList>
            <person name="Coelho M.A."/>
            <person name="David-Palma M."/>
            <person name="Shea T."/>
            <person name="Sun S."/>
            <person name="Cuomo C.A."/>
            <person name="Heitman J."/>
        </authorList>
    </citation>
    <scope>NUCLEOTIDE SEQUENCE</scope>
    <source>
        <strain evidence="4">CBS 7841</strain>
    </source>
</reference>